<dbReference type="InterPro" id="IPR041078">
    <property type="entry name" value="Plavaka"/>
</dbReference>
<dbReference type="EMBL" id="WHUW01000007">
    <property type="protein sequence ID" value="KAF8443672.1"/>
    <property type="molecule type" value="Genomic_DNA"/>
</dbReference>
<proteinExistence type="predicted"/>
<evidence type="ECO:0000313" key="2">
    <source>
        <dbReference type="Proteomes" id="UP001194468"/>
    </source>
</evidence>
<reference evidence="1" key="1">
    <citation type="submission" date="2019-10" db="EMBL/GenBank/DDBJ databases">
        <authorList>
            <consortium name="DOE Joint Genome Institute"/>
            <person name="Kuo A."/>
            <person name="Miyauchi S."/>
            <person name="Kiss E."/>
            <person name="Drula E."/>
            <person name="Kohler A."/>
            <person name="Sanchez-Garcia M."/>
            <person name="Andreopoulos B."/>
            <person name="Barry K.W."/>
            <person name="Bonito G."/>
            <person name="Buee M."/>
            <person name="Carver A."/>
            <person name="Chen C."/>
            <person name="Cichocki N."/>
            <person name="Clum A."/>
            <person name="Culley D."/>
            <person name="Crous P.W."/>
            <person name="Fauchery L."/>
            <person name="Girlanda M."/>
            <person name="Hayes R."/>
            <person name="Keri Z."/>
            <person name="LaButti K."/>
            <person name="Lipzen A."/>
            <person name="Lombard V."/>
            <person name="Magnuson J."/>
            <person name="Maillard F."/>
            <person name="Morin E."/>
            <person name="Murat C."/>
            <person name="Nolan M."/>
            <person name="Ohm R."/>
            <person name="Pangilinan J."/>
            <person name="Pereira M."/>
            <person name="Perotto S."/>
            <person name="Peter M."/>
            <person name="Riley R."/>
            <person name="Sitrit Y."/>
            <person name="Stielow B."/>
            <person name="Szollosi G."/>
            <person name="Zifcakova L."/>
            <person name="Stursova M."/>
            <person name="Spatafora J.W."/>
            <person name="Tedersoo L."/>
            <person name="Vaario L.-M."/>
            <person name="Yamada A."/>
            <person name="Yan M."/>
            <person name="Wang P."/>
            <person name="Xu J."/>
            <person name="Bruns T."/>
            <person name="Baldrian P."/>
            <person name="Vilgalys R."/>
            <person name="Henrissat B."/>
            <person name="Grigoriev I.V."/>
            <person name="Hibbett D."/>
            <person name="Nagy L.G."/>
            <person name="Martin F.M."/>
        </authorList>
    </citation>
    <scope>NUCLEOTIDE SEQUENCE</scope>
    <source>
        <strain evidence="1">BED1</strain>
    </source>
</reference>
<gene>
    <name evidence="1" type="ORF">L210DRAFT_3502465</name>
</gene>
<organism evidence="1 2">
    <name type="scientific">Boletus edulis BED1</name>
    <dbReference type="NCBI Taxonomy" id="1328754"/>
    <lineage>
        <taxon>Eukaryota</taxon>
        <taxon>Fungi</taxon>
        <taxon>Dikarya</taxon>
        <taxon>Basidiomycota</taxon>
        <taxon>Agaricomycotina</taxon>
        <taxon>Agaricomycetes</taxon>
        <taxon>Agaricomycetidae</taxon>
        <taxon>Boletales</taxon>
        <taxon>Boletineae</taxon>
        <taxon>Boletaceae</taxon>
        <taxon>Boletoideae</taxon>
        <taxon>Boletus</taxon>
    </lineage>
</organism>
<reference evidence="1" key="2">
    <citation type="journal article" date="2020" name="Nat. Commun.">
        <title>Large-scale genome sequencing of mycorrhizal fungi provides insights into the early evolution of symbiotic traits.</title>
        <authorList>
            <person name="Miyauchi S."/>
            <person name="Kiss E."/>
            <person name="Kuo A."/>
            <person name="Drula E."/>
            <person name="Kohler A."/>
            <person name="Sanchez-Garcia M."/>
            <person name="Morin E."/>
            <person name="Andreopoulos B."/>
            <person name="Barry K.W."/>
            <person name="Bonito G."/>
            <person name="Buee M."/>
            <person name="Carver A."/>
            <person name="Chen C."/>
            <person name="Cichocki N."/>
            <person name="Clum A."/>
            <person name="Culley D."/>
            <person name="Crous P.W."/>
            <person name="Fauchery L."/>
            <person name="Girlanda M."/>
            <person name="Hayes R.D."/>
            <person name="Keri Z."/>
            <person name="LaButti K."/>
            <person name="Lipzen A."/>
            <person name="Lombard V."/>
            <person name="Magnuson J."/>
            <person name="Maillard F."/>
            <person name="Murat C."/>
            <person name="Nolan M."/>
            <person name="Ohm R.A."/>
            <person name="Pangilinan J."/>
            <person name="Pereira M.F."/>
            <person name="Perotto S."/>
            <person name="Peter M."/>
            <person name="Pfister S."/>
            <person name="Riley R."/>
            <person name="Sitrit Y."/>
            <person name="Stielow J.B."/>
            <person name="Szollosi G."/>
            <person name="Zifcakova L."/>
            <person name="Stursova M."/>
            <person name="Spatafora J.W."/>
            <person name="Tedersoo L."/>
            <person name="Vaario L.M."/>
            <person name="Yamada A."/>
            <person name="Yan M."/>
            <person name="Wang P."/>
            <person name="Xu J."/>
            <person name="Bruns T."/>
            <person name="Baldrian P."/>
            <person name="Vilgalys R."/>
            <person name="Dunand C."/>
            <person name="Henrissat B."/>
            <person name="Grigoriev I.V."/>
            <person name="Hibbett D."/>
            <person name="Nagy L.G."/>
            <person name="Martin F.M."/>
        </authorList>
    </citation>
    <scope>NUCLEOTIDE SEQUENCE</scope>
    <source>
        <strain evidence="1">BED1</strain>
    </source>
</reference>
<dbReference type="Proteomes" id="UP001194468">
    <property type="component" value="Unassembled WGS sequence"/>
</dbReference>
<evidence type="ECO:0000313" key="1">
    <source>
        <dbReference type="EMBL" id="KAF8443672.1"/>
    </source>
</evidence>
<accession>A0AAD4GGV5</accession>
<sequence>MPAAQIDSLLTIWAASLLQHGGEPLFASHQDLYKTIDSTPLGDVKWESFSVKYTGEQPAAGPPWMNDNYEVWFRDPCQLVHSILGNPEFANETDFRAYREFETATDKRQFHDFMSADWAWEQSDLIAEDVGTHGSTFVPIILGSDKTMVSVATGQNDFYPLYLSVGNVRNNVRRAHRNALVLVGFLAMPKTTQEHASNVEFRLFKRQLFHTSLLGILESLKPGMTTPEVVRFGDGHYRRVIYGLGPYIADYKEQVLLSCIVRNWCPKCLSRRDNLDADSLARCQEHTEELIKDFEFEDLWDQYGIVKQLVSDTGSEWCSTQPFTNDFPRADIYKLLSPDLLHQIIKGAFKDHLVDWVERYLNKVHGTSRAKIIFDDIDRRYVFRQSSQLCKWPDQCQPLL</sequence>
<dbReference type="Pfam" id="PF18759">
    <property type="entry name" value="Plavaka"/>
    <property type="match status" value="1"/>
</dbReference>
<keyword evidence="2" id="KW-1185">Reference proteome</keyword>
<name>A0AAD4GGV5_BOLED</name>
<comment type="caution">
    <text evidence="1">The sequence shown here is derived from an EMBL/GenBank/DDBJ whole genome shotgun (WGS) entry which is preliminary data.</text>
</comment>
<protein>
    <submittedName>
        <fullName evidence="1">Uncharacterized protein</fullName>
    </submittedName>
</protein>
<dbReference type="AlphaFoldDB" id="A0AAD4GGV5"/>